<reference evidence="6 7" key="1">
    <citation type="submission" date="2018-01" db="EMBL/GenBank/DDBJ databases">
        <title>Genomic Sequence of Chromobacterium MWU13-2610 from wild cranberry bogs within the Cape Cod National Seashore.</title>
        <authorList>
            <person name="O'Hara-Hanley K."/>
            <person name="Soby S."/>
            <person name="Harrison A."/>
        </authorList>
    </citation>
    <scope>NUCLEOTIDE SEQUENCE [LARGE SCALE GENOMIC DNA]</scope>
    <source>
        <strain evidence="6 7">MWU13-2610</strain>
    </source>
</reference>
<name>A0A2K4MKR4_9NEIS</name>
<evidence type="ECO:0000313" key="6">
    <source>
        <dbReference type="EMBL" id="POA97681.1"/>
    </source>
</evidence>
<dbReference type="EMBL" id="PPTF01000073">
    <property type="protein sequence ID" value="POA97681.1"/>
    <property type="molecule type" value="Genomic_DNA"/>
</dbReference>
<sequence>MPINRVGLKLPLLALNMGRPDEKLQKPSTNESLQTNLSTLHNQMKQMPISHFKEALDTPDYSGMRQSGFFAMSHGFQLENHGGDVFMHARRENPQCKGEFAGDKFHISVQGDQVPKAFNALSAMLFSEDSPIDKWKVTDMERVDHKSRVGAGAQFTLYVKPDQENSQYSAPSLHKTRLFVECLESKLSENGVNPGQHPDSDIRPENWKYISYRNEFRSQRDGSEMQSQTLRQEPFYRLMVE</sequence>
<keyword evidence="5 6" id="KW-0456">Lyase</keyword>
<dbReference type="GO" id="GO:0016829">
    <property type="term" value="F:lyase activity"/>
    <property type="evidence" value="ECO:0007669"/>
    <property type="project" value="UniProtKB-KW"/>
</dbReference>
<evidence type="ECO:0000256" key="2">
    <source>
        <dbReference type="ARBA" id="ARBA00009168"/>
    </source>
</evidence>
<evidence type="ECO:0000256" key="3">
    <source>
        <dbReference type="ARBA" id="ARBA00022525"/>
    </source>
</evidence>
<evidence type="ECO:0000256" key="4">
    <source>
        <dbReference type="ARBA" id="ARBA00023026"/>
    </source>
</evidence>
<gene>
    <name evidence="6" type="ORF">C2134_16175</name>
</gene>
<dbReference type="InterPro" id="IPR038498">
    <property type="entry name" value="OspF/SpvC_sf"/>
</dbReference>
<dbReference type="PRINTS" id="PR01342">
    <property type="entry name" value="SALVRPPROT"/>
</dbReference>
<dbReference type="Gene3D" id="3.30.2430.10">
    <property type="entry name" value="phosphothreonine lyase"/>
    <property type="match status" value="1"/>
</dbReference>
<accession>A0A2K4MKR4</accession>
<proteinExistence type="inferred from homology"/>
<comment type="subcellular location">
    <subcellularLocation>
        <location evidence="1">Secreted</location>
    </subcellularLocation>
</comment>
<evidence type="ECO:0000256" key="1">
    <source>
        <dbReference type="ARBA" id="ARBA00004613"/>
    </source>
</evidence>
<dbReference type="Proteomes" id="UP000236416">
    <property type="component" value="Unassembled WGS sequence"/>
</dbReference>
<comment type="similarity">
    <text evidence="2">Belongs to the phosphothreonine lyase family.</text>
</comment>
<dbReference type="InterPro" id="IPR003519">
    <property type="entry name" value="OspF/SpvC"/>
</dbReference>
<keyword evidence="4" id="KW-0843">Virulence</keyword>
<evidence type="ECO:0000256" key="5">
    <source>
        <dbReference type="ARBA" id="ARBA00023239"/>
    </source>
</evidence>
<keyword evidence="7" id="KW-1185">Reference proteome</keyword>
<protein>
    <submittedName>
        <fullName evidence="6">Type III secretion system effector phosphothreonine lyase</fullName>
    </submittedName>
</protein>
<organism evidence="6 7">
    <name type="scientific">Chromobacterium sinusclupearum</name>
    <dbReference type="NCBI Taxonomy" id="2077146"/>
    <lineage>
        <taxon>Bacteria</taxon>
        <taxon>Pseudomonadati</taxon>
        <taxon>Pseudomonadota</taxon>
        <taxon>Betaproteobacteria</taxon>
        <taxon>Neisseriales</taxon>
        <taxon>Chromobacteriaceae</taxon>
        <taxon>Chromobacterium</taxon>
    </lineage>
</organism>
<dbReference type="Pfam" id="PF03536">
    <property type="entry name" value="VRP3"/>
    <property type="match status" value="1"/>
</dbReference>
<dbReference type="GO" id="GO:0005576">
    <property type="term" value="C:extracellular region"/>
    <property type="evidence" value="ECO:0007669"/>
    <property type="project" value="UniProtKB-SubCell"/>
</dbReference>
<dbReference type="NCBIfam" id="NF011781">
    <property type="entry name" value="PRK15245.1"/>
    <property type="match status" value="1"/>
</dbReference>
<keyword evidence="3" id="KW-0964">Secreted</keyword>
<comment type="caution">
    <text evidence="6">The sequence shown here is derived from an EMBL/GenBank/DDBJ whole genome shotgun (WGS) entry which is preliminary data.</text>
</comment>
<dbReference type="AlphaFoldDB" id="A0A2K4MKR4"/>
<evidence type="ECO:0000313" key="7">
    <source>
        <dbReference type="Proteomes" id="UP000236416"/>
    </source>
</evidence>